<proteinExistence type="predicted"/>
<protein>
    <recommendedName>
        <fullName evidence="3">Lipoprotein</fullName>
    </recommendedName>
</protein>
<organism evidence="1 2">
    <name type="scientific">Cupriavidus numazuensis</name>
    <dbReference type="NCBI Taxonomy" id="221992"/>
    <lineage>
        <taxon>Bacteria</taxon>
        <taxon>Pseudomonadati</taxon>
        <taxon>Pseudomonadota</taxon>
        <taxon>Betaproteobacteria</taxon>
        <taxon>Burkholderiales</taxon>
        <taxon>Burkholderiaceae</taxon>
        <taxon>Cupriavidus</taxon>
    </lineage>
</organism>
<comment type="caution">
    <text evidence="1">The sequence shown here is derived from an EMBL/GenBank/DDBJ whole genome shotgun (WGS) entry which is preliminary data.</text>
</comment>
<dbReference type="PROSITE" id="PS51257">
    <property type="entry name" value="PROKAR_LIPOPROTEIN"/>
    <property type="match status" value="1"/>
</dbReference>
<gene>
    <name evidence="1" type="ORF">LMG26411_06624</name>
</gene>
<reference evidence="1 2" key="1">
    <citation type="submission" date="2021-03" db="EMBL/GenBank/DDBJ databases">
        <authorList>
            <person name="Peeters C."/>
        </authorList>
    </citation>
    <scope>NUCLEOTIDE SEQUENCE [LARGE SCALE GENOMIC DNA]</scope>
    <source>
        <strain evidence="1 2">LMG 26411</strain>
    </source>
</reference>
<name>A0ABM8TSX8_9BURK</name>
<keyword evidence="2" id="KW-1185">Reference proteome</keyword>
<dbReference type="Proteomes" id="UP000672657">
    <property type="component" value="Unassembled WGS sequence"/>
</dbReference>
<evidence type="ECO:0000313" key="1">
    <source>
        <dbReference type="EMBL" id="CAG2159334.1"/>
    </source>
</evidence>
<accession>A0ABM8TSX8</accession>
<evidence type="ECO:0000313" key="2">
    <source>
        <dbReference type="Proteomes" id="UP000672657"/>
    </source>
</evidence>
<evidence type="ECO:0008006" key="3">
    <source>
        <dbReference type="Google" id="ProtNLM"/>
    </source>
</evidence>
<sequence length="188" mass="21852">MYRICRQLPAVIALLATGCVSFSQKPFLERLQWGSAPEALGPHVEINRDEWMTKRIGRCYRRLNDGSIVDGVQSRDTEYCFNRGALYSVRTHFDGEDLRGKWQQWLTEIYGRPQTDSWKQLGWNPKEIWVSLRYVTTSYSGPEDTGTVTWTHRRYMPPSSASACEAFDSGFRDCMERERVRIQAIDAR</sequence>
<dbReference type="EMBL" id="CAJPVI010000057">
    <property type="protein sequence ID" value="CAG2159334.1"/>
    <property type="molecule type" value="Genomic_DNA"/>
</dbReference>